<evidence type="ECO:0000313" key="1">
    <source>
        <dbReference type="EMBL" id="CAB3979211.1"/>
    </source>
</evidence>
<comment type="caution">
    <text evidence="1">The sequence shown here is derived from an EMBL/GenBank/DDBJ whole genome shotgun (WGS) entry which is preliminary data.</text>
</comment>
<reference evidence="1" key="1">
    <citation type="submission" date="2020-04" db="EMBL/GenBank/DDBJ databases">
        <authorList>
            <person name="Alioto T."/>
            <person name="Alioto T."/>
            <person name="Gomez Garrido J."/>
        </authorList>
    </citation>
    <scope>NUCLEOTIDE SEQUENCE</scope>
    <source>
        <strain evidence="1">A484AB</strain>
    </source>
</reference>
<keyword evidence="2" id="KW-1185">Reference proteome</keyword>
<dbReference type="Proteomes" id="UP001152795">
    <property type="component" value="Unassembled WGS sequence"/>
</dbReference>
<accession>A0A6S7FYZ7</accession>
<dbReference type="EMBL" id="CACRXK020000177">
    <property type="protein sequence ID" value="CAB3979211.1"/>
    <property type="molecule type" value="Genomic_DNA"/>
</dbReference>
<dbReference type="AlphaFoldDB" id="A0A6S7FYZ7"/>
<name>A0A6S7FYZ7_PARCT</name>
<organism evidence="1 2">
    <name type="scientific">Paramuricea clavata</name>
    <name type="common">Red gorgonian</name>
    <name type="synonym">Violescent sea-whip</name>
    <dbReference type="NCBI Taxonomy" id="317549"/>
    <lineage>
        <taxon>Eukaryota</taxon>
        <taxon>Metazoa</taxon>
        <taxon>Cnidaria</taxon>
        <taxon>Anthozoa</taxon>
        <taxon>Octocorallia</taxon>
        <taxon>Malacalcyonacea</taxon>
        <taxon>Plexauridae</taxon>
        <taxon>Paramuricea</taxon>
    </lineage>
</organism>
<evidence type="ECO:0000313" key="2">
    <source>
        <dbReference type="Proteomes" id="UP001152795"/>
    </source>
</evidence>
<protein>
    <submittedName>
        <fullName evidence="1">Uncharacterized protein</fullName>
    </submittedName>
</protein>
<gene>
    <name evidence="1" type="ORF">PACLA_8A002955</name>
</gene>
<proteinExistence type="predicted"/>
<sequence>MDDELSNQSEAISSSVVITENELRGILNVKGNSGKEKISFLEIERNHWKELPETERTAEREQRALLYVRGDGRYCRAKSRRNKVKIKRTTKVIKNYVHRGRGRRRKQSYKVRKI</sequence>